<gene>
    <name evidence="1" type="ORF">GEMMAAP_16200</name>
</gene>
<dbReference type="PIRSF" id="PIRSF008502">
    <property type="entry name" value="UCP008502"/>
    <property type="match status" value="1"/>
</dbReference>
<evidence type="ECO:0008006" key="3">
    <source>
        <dbReference type="Google" id="ProtNLM"/>
    </source>
</evidence>
<dbReference type="STRING" id="1379270.GEMMAAP_16200"/>
<dbReference type="RefSeq" id="WP_075071551.1">
    <property type="nucleotide sequence ID" value="NZ_CP011454.1"/>
</dbReference>
<reference evidence="1 2" key="1">
    <citation type="journal article" date="2014" name="Proc. Natl. Acad. Sci. U.S.A.">
        <title>Functional type 2 photosynthetic reaction centers found in the rare bacterial phylum Gemmatimonadetes.</title>
        <authorList>
            <person name="Zeng Y."/>
            <person name="Feng F."/>
            <person name="Medova H."/>
            <person name="Dean J."/>
            <person name="Koblizek M."/>
        </authorList>
    </citation>
    <scope>NUCLEOTIDE SEQUENCE [LARGE SCALE GENOMIC DNA]</scope>
    <source>
        <strain evidence="1 2">AP64</strain>
    </source>
</reference>
<proteinExistence type="predicted"/>
<organism evidence="1 2">
    <name type="scientific">Gemmatimonas phototrophica</name>
    <dbReference type="NCBI Taxonomy" id="1379270"/>
    <lineage>
        <taxon>Bacteria</taxon>
        <taxon>Pseudomonadati</taxon>
        <taxon>Gemmatimonadota</taxon>
        <taxon>Gemmatimonadia</taxon>
        <taxon>Gemmatimonadales</taxon>
        <taxon>Gemmatimonadaceae</taxon>
        <taxon>Gemmatimonas</taxon>
    </lineage>
</organism>
<reference evidence="1 2" key="2">
    <citation type="journal article" date="2016" name="Environ. Microbiol. Rep.">
        <title>Metagenomic evidence for the presence of phototrophic Gemmatimonadetes bacteria in diverse environments.</title>
        <authorList>
            <person name="Zeng Y."/>
            <person name="Baumbach J."/>
            <person name="Barbosa E.G."/>
            <person name="Azevedo V."/>
            <person name="Zhang C."/>
            <person name="Koblizek M."/>
        </authorList>
    </citation>
    <scope>NUCLEOTIDE SEQUENCE [LARGE SCALE GENOMIC DNA]</scope>
    <source>
        <strain evidence="1 2">AP64</strain>
    </source>
</reference>
<dbReference type="SUPFAM" id="SSF160379">
    <property type="entry name" value="SP0830-like"/>
    <property type="match status" value="1"/>
</dbReference>
<dbReference type="OrthoDB" id="9806494at2"/>
<dbReference type="Proteomes" id="UP000076404">
    <property type="component" value="Chromosome"/>
</dbReference>
<protein>
    <recommendedName>
        <fullName evidence="3">DUF1697 domain-containing protein</fullName>
    </recommendedName>
</protein>
<name>A0A143BLK2_9BACT</name>
<dbReference type="eggNOG" id="COG3797">
    <property type="taxonomic scope" value="Bacteria"/>
</dbReference>
<evidence type="ECO:0000313" key="1">
    <source>
        <dbReference type="EMBL" id="AMW05917.1"/>
    </source>
</evidence>
<dbReference type="EMBL" id="CP011454">
    <property type="protein sequence ID" value="AMW05917.1"/>
    <property type="molecule type" value="Genomic_DNA"/>
</dbReference>
<dbReference type="Pfam" id="PF08002">
    <property type="entry name" value="DUF1697"/>
    <property type="match status" value="1"/>
</dbReference>
<dbReference type="KEGG" id="gph:GEMMAAP_16200"/>
<evidence type="ECO:0000313" key="2">
    <source>
        <dbReference type="Proteomes" id="UP000076404"/>
    </source>
</evidence>
<accession>A0A143BLK2</accession>
<dbReference type="Gene3D" id="3.30.70.1280">
    <property type="entry name" value="SP0830-like domains"/>
    <property type="match status" value="1"/>
</dbReference>
<dbReference type="InterPro" id="IPR012545">
    <property type="entry name" value="DUF1697"/>
</dbReference>
<sequence length="199" mass="21529">MPPRTTRPPASPVSSREYRVALLRGVNVNGKNIAMADLQAIAASIGLASPSTLLNSGNLVYRSHGGAPQEEARQLHEAIAERVGIRSTVFVRTYDELVTMLRDCPLQEQAQLNPSRLLVTVWDEHVTPAMLAAFTTAPATVEQFVLGPHALYTWHPDGISASTVYDKAARGAGMHITARNWNTMQKLVARMDTAATGTA</sequence>
<dbReference type="PANTHER" id="PTHR36439">
    <property type="entry name" value="BLL4334 PROTEIN"/>
    <property type="match status" value="1"/>
</dbReference>
<keyword evidence="2" id="KW-1185">Reference proteome</keyword>
<dbReference type="PANTHER" id="PTHR36439:SF1">
    <property type="entry name" value="DUF1697 DOMAIN-CONTAINING PROTEIN"/>
    <property type="match status" value="1"/>
</dbReference>
<dbReference type="AlphaFoldDB" id="A0A143BLK2"/>